<keyword evidence="11" id="KW-1185">Reference proteome</keyword>
<sequence length="849" mass="86248">MTGARDATTTGRETTAGARDATASPRDPTVSPRNATDGVPELADDPRRSPDLRLAGLAVGAWLSALAALQLGTGPTVLVTALAGGTALALSCRLALAQRPALSRRPDLSRRPARRVPAALDRHGWVVVTVLLGVVCGSVATAARLGVRDAPPVSQLAEARARVDAELVVRDDPRSIGGVVGRPATFLLSARLAWVAEEEGNRVSVPARVLVLATHPGWRGLLPGQRVTATGRLAAPRGGDLTAAVLTVSTPPVLRGTPSWAQRVAGSLRAGLQRACAPLPSEPGGLLPGLVVGDTSRLEPAVEEDFLTTGMTHLTAVSGSNVAIVVGLVLLLARWARAGPWLAAVLCGIALVGFVILARPSPSVVRAGTMGAIGLLALAVGRPRAALPALAGAVTVLVVVDPELAGDAGFALSVLATGGLLLLAPRWRDALRRRGVPAGAAEALAIPAAAQLACAPVVAGLSGTISLVAVPANLLAVPAVAPATVLGVTAAVLSPVWPAGAEGVAWLGGWPAWWLVLVARYGARLPAGTLPWLDGMAGGLLLGALTVALLIATRRPLVRRLVAVVTAAVVVGALPVRMVATGWPPAGWVVAACAVGQGDSLVLPVGAGRAVVVDAGPDPGAVDRCLRRLGVRAVSLLVVSHFHADHVDGVDGVFRGRRVDAVVVPQWPEPAEGRGTVERAAGANGVPVGAVGAGWAYAAGPVALTLLGPPHPIRGTRSDPNNNSLVLRAEVHGVSILLTGDAETEEQQALMDLVPVAQFRADVLKLAHHGSAYQEPAFLDAVRPAVALVPVGVDNGYGHPNAGVLARLSRSGARVLRTDQHGDLAVVGPGGGRLSVAVRGLDPGDPSTR</sequence>
<dbReference type="InterPro" id="IPR001279">
    <property type="entry name" value="Metallo-B-lactamas"/>
</dbReference>
<dbReference type="InterPro" id="IPR036866">
    <property type="entry name" value="RibonucZ/Hydroxyglut_hydro"/>
</dbReference>
<evidence type="ECO:0000256" key="5">
    <source>
        <dbReference type="ARBA" id="ARBA00023136"/>
    </source>
</evidence>
<keyword evidence="2" id="KW-1003">Cell membrane</keyword>
<keyword evidence="5 7" id="KW-0472">Membrane</keyword>
<dbReference type="InterPro" id="IPR035681">
    <property type="entry name" value="ComA-like_MBL"/>
</dbReference>
<feature type="transmembrane region" description="Helical" evidence="7">
    <location>
        <begin position="77"/>
        <end position="96"/>
    </location>
</feature>
<feature type="domain" description="ComEC/Rec2-related protein" evidence="9">
    <location>
        <begin position="290"/>
        <end position="552"/>
    </location>
</feature>
<dbReference type="EMBL" id="BONX01000067">
    <property type="protein sequence ID" value="GIH01307.1"/>
    <property type="molecule type" value="Genomic_DNA"/>
</dbReference>
<dbReference type="Proteomes" id="UP000621500">
    <property type="component" value="Unassembled WGS sequence"/>
</dbReference>
<evidence type="ECO:0000256" key="6">
    <source>
        <dbReference type="SAM" id="MobiDB-lite"/>
    </source>
</evidence>
<accession>A0ABQ4F364</accession>
<evidence type="ECO:0000313" key="10">
    <source>
        <dbReference type="EMBL" id="GIH01307.1"/>
    </source>
</evidence>
<dbReference type="InterPro" id="IPR004477">
    <property type="entry name" value="ComEC_N"/>
</dbReference>
<dbReference type="SUPFAM" id="SSF56281">
    <property type="entry name" value="Metallo-hydrolase/oxidoreductase"/>
    <property type="match status" value="1"/>
</dbReference>
<feature type="compositionally biased region" description="Low complexity" evidence="6">
    <location>
        <begin position="1"/>
        <end position="23"/>
    </location>
</feature>
<keyword evidence="4 7" id="KW-1133">Transmembrane helix</keyword>
<feature type="transmembrane region" description="Helical" evidence="7">
    <location>
        <begin position="52"/>
        <end position="71"/>
    </location>
</feature>
<feature type="transmembrane region" description="Helical" evidence="7">
    <location>
        <begin position="561"/>
        <end position="580"/>
    </location>
</feature>
<feature type="transmembrane region" description="Helical" evidence="7">
    <location>
        <begin position="444"/>
        <end position="469"/>
    </location>
</feature>
<protein>
    <submittedName>
        <fullName evidence="10">Competence protein ComEC</fullName>
    </submittedName>
</protein>
<organism evidence="10 11">
    <name type="scientific">Plantactinospora mayteni</name>
    <dbReference type="NCBI Taxonomy" id="566021"/>
    <lineage>
        <taxon>Bacteria</taxon>
        <taxon>Bacillati</taxon>
        <taxon>Actinomycetota</taxon>
        <taxon>Actinomycetes</taxon>
        <taxon>Micromonosporales</taxon>
        <taxon>Micromonosporaceae</taxon>
        <taxon>Plantactinospora</taxon>
    </lineage>
</organism>
<gene>
    <name evidence="10" type="primary">comE</name>
    <name evidence="10" type="ORF">Pma05_78790</name>
</gene>
<dbReference type="CDD" id="cd07731">
    <property type="entry name" value="ComA-like_MBL-fold"/>
    <property type="match status" value="1"/>
</dbReference>
<evidence type="ECO:0000259" key="9">
    <source>
        <dbReference type="Pfam" id="PF03772"/>
    </source>
</evidence>
<feature type="transmembrane region" description="Helical" evidence="7">
    <location>
        <begin position="535"/>
        <end position="552"/>
    </location>
</feature>
<feature type="transmembrane region" description="Helical" evidence="7">
    <location>
        <begin position="340"/>
        <end position="358"/>
    </location>
</feature>
<dbReference type="Gene3D" id="3.60.15.10">
    <property type="entry name" value="Ribonuclease Z/Hydroxyacylglutathione hydrolase-like"/>
    <property type="match status" value="1"/>
</dbReference>
<feature type="region of interest" description="Disordered" evidence="6">
    <location>
        <begin position="1"/>
        <end position="47"/>
    </location>
</feature>
<dbReference type="Pfam" id="PF00753">
    <property type="entry name" value="Lactamase_B"/>
    <property type="match status" value="1"/>
</dbReference>
<reference evidence="10 11" key="1">
    <citation type="submission" date="2021-01" db="EMBL/GenBank/DDBJ databases">
        <title>Whole genome shotgun sequence of Plantactinospora mayteni NBRC 109088.</title>
        <authorList>
            <person name="Komaki H."/>
            <person name="Tamura T."/>
        </authorList>
    </citation>
    <scope>NUCLEOTIDE SEQUENCE [LARGE SCALE GENOMIC DNA]</scope>
    <source>
        <strain evidence="10 11">NBRC 109088</strain>
    </source>
</reference>
<comment type="caution">
    <text evidence="10">The sequence shown here is derived from an EMBL/GenBank/DDBJ whole genome shotgun (WGS) entry which is preliminary data.</text>
</comment>
<feature type="transmembrane region" description="Helical" evidence="7">
    <location>
        <begin position="408"/>
        <end position="424"/>
    </location>
</feature>
<evidence type="ECO:0000256" key="7">
    <source>
        <dbReference type="SAM" id="Phobius"/>
    </source>
</evidence>
<evidence type="ECO:0000259" key="8">
    <source>
        <dbReference type="Pfam" id="PF00753"/>
    </source>
</evidence>
<feature type="transmembrane region" description="Helical" evidence="7">
    <location>
        <begin position="475"/>
        <end position="497"/>
    </location>
</feature>
<feature type="transmembrane region" description="Helical" evidence="7">
    <location>
        <begin position="504"/>
        <end position="523"/>
    </location>
</feature>
<dbReference type="RefSeq" id="WP_203862584.1">
    <property type="nucleotide sequence ID" value="NZ_BAAAZQ010000028.1"/>
</dbReference>
<feature type="transmembrane region" description="Helical" evidence="7">
    <location>
        <begin position="124"/>
        <end position="147"/>
    </location>
</feature>
<evidence type="ECO:0000313" key="11">
    <source>
        <dbReference type="Proteomes" id="UP000621500"/>
    </source>
</evidence>
<comment type="subcellular location">
    <subcellularLocation>
        <location evidence="1">Cell membrane</location>
        <topology evidence="1">Multi-pass membrane protein</topology>
    </subcellularLocation>
</comment>
<keyword evidence="3 7" id="KW-0812">Transmembrane</keyword>
<proteinExistence type="predicted"/>
<name>A0ABQ4F364_9ACTN</name>
<evidence type="ECO:0000256" key="4">
    <source>
        <dbReference type="ARBA" id="ARBA00022989"/>
    </source>
</evidence>
<dbReference type="Pfam" id="PF03772">
    <property type="entry name" value="Competence"/>
    <property type="match status" value="1"/>
</dbReference>
<feature type="transmembrane region" description="Helical" evidence="7">
    <location>
        <begin position="314"/>
        <end position="333"/>
    </location>
</feature>
<dbReference type="NCBIfam" id="TIGR00360">
    <property type="entry name" value="ComEC_N-term"/>
    <property type="match status" value="1"/>
</dbReference>
<dbReference type="InterPro" id="IPR052159">
    <property type="entry name" value="Competence_DNA_uptake"/>
</dbReference>
<dbReference type="PANTHER" id="PTHR30619">
    <property type="entry name" value="DNA INTERNALIZATION/COMPETENCE PROTEIN COMEC/REC2"/>
    <property type="match status" value="1"/>
</dbReference>
<evidence type="ECO:0000256" key="1">
    <source>
        <dbReference type="ARBA" id="ARBA00004651"/>
    </source>
</evidence>
<feature type="domain" description="Metallo-beta-lactamase" evidence="8">
    <location>
        <begin position="597"/>
        <end position="774"/>
    </location>
</feature>
<dbReference type="PANTHER" id="PTHR30619:SF1">
    <property type="entry name" value="RECOMBINATION PROTEIN 2"/>
    <property type="match status" value="1"/>
</dbReference>
<evidence type="ECO:0000256" key="3">
    <source>
        <dbReference type="ARBA" id="ARBA00022692"/>
    </source>
</evidence>
<evidence type="ECO:0000256" key="2">
    <source>
        <dbReference type="ARBA" id="ARBA00022475"/>
    </source>
</evidence>